<accession>A0A8H9GTE0</accession>
<dbReference type="Proteomes" id="UP000600547">
    <property type="component" value="Unassembled WGS sequence"/>
</dbReference>
<protein>
    <submittedName>
        <fullName evidence="1">Uncharacterized protein</fullName>
    </submittedName>
</protein>
<evidence type="ECO:0000313" key="2">
    <source>
        <dbReference type="Proteomes" id="UP000600547"/>
    </source>
</evidence>
<proteinExistence type="predicted"/>
<dbReference type="AlphaFoldDB" id="A0A8H9GTE0"/>
<gene>
    <name evidence="1" type="ORF">GCM10008956_39550</name>
</gene>
<dbReference type="RefSeq" id="WP_189062889.1">
    <property type="nucleotide sequence ID" value="NZ_BMQG01000033.1"/>
</dbReference>
<reference evidence="2" key="1">
    <citation type="journal article" date="2019" name="Int. J. Syst. Evol. Microbiol.">
        <title>The Global Catalogue of Microorganisms (GCM) 10K type strain sequencing project: providing services to taxonomists for standard genome sequencing and annotation.</title>
        <authorList>
            <consortium name="The Broad Institute Genomics Platform"/>
            <consortium name="The Broad Institute Genome Sequencing Center for Infectious Disease"/>
            <person name="Wu L."/>
            <person name="Ma J."/>
        </authorList>
    </citation>
    <scope>NUCLEOTIDE SEQUENCE [LARGE SCALE GENOMIC DNA]</scope>
    <source>
        <strain evidence="2">JCM 31047</strain>
    </source>
</reference>
<dbReference type="EMBL" id="BMQG01000033">
    <property type="protein sequence ID" value="GGM59939.1"/>
    <property type="molecule type" value="Genomic_DNA"/>
</dbReference>
<keyword evidence="2" id="KW-1185">Reference proteome</keyword>
<name>A0A8H9GTE0_9DEIO</name>
<sequence length="328" mass="37146">MTDAETAFLHRLEHATLPIALHALRRHPSPSLAAQRVIAHRADLLWAVTLPGETTLPLADLWDAAIEHDRHNAQQLVILLDCMPDLAPHFRPRQLAQYDSDIERLIELAGHPDPEVIQALLSHPALFPWSEVPALRPPPWEASGSWTGDLVKFDLQPTLQQWHRLADRILVNPTLGLLDPYPVLRWLFVLPEPYDLQVLLSQPQMLLAAAQHWHTPPALRSALLHDALETQDLQMIRLLLLSSRLQEHEQAAILKVVSLDLRAEALRYGKVTLPLLESLATDPDLTLNLLDPGGSGYLNYHRSPPLSSERLERTLLRRFGLEVRWAIF</sequence>
<evidence type="ECO:0000313" key="1">
    <source>
        <dbReference type="EMBL" id="GGM59939.1"/>
    </source>
</evidence>
<organism evidence="1 2">
    <name type="scientific">Deinococcus arenae</name>
    <dbReference type="NCBI Taxonomy" id="1452751"/>
    <lineage>
        <taxon>Bacteria</taxon>
        <taxon>Thermotogati</taxon>
        <taxon>Deinococcota</taxon>
        <taxon>Deinococci</taxon>
        <taxon>Deinococcales</taxon>
        <taxon>Deinococcaceae</taxon>
        <taxon>Deinococcus</taxon>
    </lineage>
</organism>
<comment type="caution">
    <text evidence="1">The sequence shown here is derived from an EMBL/GenBank/DDBJ whole genome shotgun (WGS) entry which is preliminary data.</text>
</comment>